<dbReference type="GeneID" id="108628481"/>
<proteinExistence type="inferred from homology"/>
<evidence type="ECO:0000313" key="4">
    <source>
        <dbReference type="RefSeq" id="XP_017885923.1"/>
    </source>
</evidence>
<evidence type="ECO:0000256" key="1">
    <source>
        <dbReference type="ARBA" id="ARBA00006407"/>
    </source>
</evidence>
<dbReference type="RefSeq" id="XP_017885923.1">
    <property type="nucleotide sequence ID" value="XM_018030434.2"/>
</dbReference>
<reference evidence="4" key="1">
    <citation type="submission" date="2025-08" db="UniProtKB">
        <authorList>
            <consortium name="RefSeq"/>
        </authorList>
    </citation>
    <scope>IDENTIFICATION</scope>
    <source>
        <tissue evidence="4">Whole body</tissue>
    </source>
</reference>
<dbReference type="InterPro" id="IPR007129">
    <property type="entry name" value="Ubiqinol_cyt_c_chaperone_CPB3"/>
</dbReference>
<gene>
    <name evidence="4" type="primary">LOC108628481</name>
</gene>
<sequence length="252" mass="29602">MQCTRMLRLGKMIPLATVQHITGYNFSSINSIMKPRVRQFCKNVSIKNALKNVGQPRTQNTGMLQRVSHRFTLFKMKYQLIGLGYQLYDNIPDKLDYSIFFKDFAMNDTFFSWFKVTELHVWMLMVRFMAEGDKGKVVVQNIVESMWHDVIIRAEKLGPIPSKIRNKQIMELSHQFNAAIIDYDEGILSDDKTLASALWRTFFNLECNNPEQLEKLLIYVRKQISILDKIPSDKLYRTPVIKWLDLRTIETH</sequence>
<dbReference type="PANTHER" id="PTHR12184">
    <property type="entry name" value="UBIQUINOL-CYTOCHROME C REDUCTASE COMPLEX ASSEMBLY FACTOR 1 FAMILY MEMBER"/>
    <property type="match status" value="1"/>
</dbReference>
<keyword evidence="3" id="KW-1185">Reference proteome</keyword>
<dbReference type="Proteomes" id="UP000694925">
    <property type="component" value="Unplaced"/>
</dbReference>
<feature type="domain" description="Ubiquinol-cytochrome c chaperone" evidence="2">
    <location>
        <begin position="103"/>
        <end position="240"/>
    </location>
</feature>
<dbReference type="GO" id="GO:0034551">
    <property type="term" value="P:mitochondrial respiratory chain complex III assembly"/>
    <property type="evidence" value="ECO:0007669"/>
    <property type="project" value="TreeGrafter"/>
</dbReference>
<name>A0AAJ7J6C8_9HYME</name>
<dbReference type="AlphaFoldDB" id="A0AAJ7J6C8"/>
<dbReference type="CTD" id="55245"/>
<dbReference type="GO" id="GO:0005739">
    <property type="term" value="C:mitochondrion"/>
    <property type="evidence" value="ECO:0007669"/>
    <property type="project" value="TreeGrafter"/>
</dbReference>
<dbReference type="InterPro" id="IPR021150">
    <property type="entry name" value="Ubiq_cyt_c_chap"/>
</dbReference>
<comment type="similarity">
    <text evidence="1">Belongs to the CBP3 family.</text>
</comment>
<dbReference type="PANTHER" id="PTHR12184:SF1">
    <property type="entry name" value="UBIQUINOL-CYTOCHROME-C REDUCTASE COMPLEX ASSEMBLY FACTOR 1"/>
    <property type="match status" value="1"/>
</dbReference>
<accession>A0AAJ7J6C8</accession>
<protein>
    <submittedName>
        <fullName evidence="4">Ubiquinol-cytochrome-c reductase complex assembly factor 1</fullName>
    </submittedName>
</protein>
<dbReference type="Pfam" id="PF03981">
    <property type="entry name" value="Ubiq_cyt_C_chap"/>
    <property type="match status" value="1"/>
</dbReference>
<evidence type="ECO:0000259" key="2">
    <source>
        <dbReference type="Pfam" id="PF03981"/>
    </source>
</evidence>
<organism evidence="3 4">
    <name type="scientific">Ceratina calcarata</name>
    <dbReference type="NCBI Taxonomy" id="156304"/>
    <lineage>
        <taxon>Eukaryota</taxon>
        <taxon>Metazoa</taxon>
        <taxon>Ecdysozoa</taxon>
        <taxon>Arthropoda</taxon>
        <taxon>Hexapoda</taxon>
        <taxon>Insecta</taxon>
        <taxon>Pterygota</taxon>
        <taxon>Neoptera</taxon>
        <taxon>Endopterygota</taxon>
        <taxon>Hymenoptera</taxon>
        <taxon>Apocrita</taxon>
        <taxon>Aculeata</taxon>
        <taxon>Apoidea</taxon>
        <taxon>Anthophila</taxon>
        <taxon>Apidae</taxon>
        <taxon>Ceratina</taxon>
        <taxon>Zadontomerus</taxon>
    </lineage>
</organism>
<evidence type="ECO:0000313" key="3">
    <source>
        <dbReference type="Proteomes" id="UP000694925"/>
    </source>
</evidence>
<dbReference type="KEGG" id="ccal:108628481"/>